<evidence type="ECO:0000259" key="5">
    <source>
        <dbReference type="Pfam" id="PF05726"/>
    </source>
</evidence>
<feature type="binding site" evidence="2">
    <location>
        <position position="65"/>
    </location>
    <ligand>
        <name>Fe cation</name>
        <dbReference type="ChEBI" id="CHEBI:24875"/>
    </ligand>
</feature>
<dbReference type="Proteomes" id="UP000247555">
    <property type="component" value="Unassembled WGS sequence"/>
</dbReference>
<dbReference type="PANTHER" id="PTHR13903:SF8">
    <property type="entry name" value="PIRIN"/>
    <property type="match status" value="1"/>
</dbReference>
<name>A0A318KNN0_9NEIS</name>
<evidence type="ECO:0008006" key="8">
    <source>
        <dbReference type="Google" id="ProtNLM"/>
    </source>
</evidence>
<proteinExistence type="inferred from homology"/>
<organism evidence="6 7">
    <name type="scientific">Rivihabitans pingtungensis</name>
    <dbReference type="NCBI Taxonomy" id="1054498"/>
    <lineage>
        <taxon>Bacteria</taxon>
        <taxon>Pseudomonadati</taxon>
        <taxon>Pseudomonadota</taxon>
        <taxon>Betaproteobacteria</taxon>
        <taxon>Neisseriales</taxon>
        <taxon>Aquaspirillaceae</taxon>
        <taxon>Rivihabitans</taxon>
    </lineage>
</organism>
<feature type="binding site" evidence="2">
    <location>
        <position position="109"/>
    </location>
    <ligand>
        <name>Fe cation</name>
        <dbReference type="ChEBI" id="CHEBI:24875"/>
    </ligand>
</feature>
<keyword evidence="2" id="KW-0408">Iron</keyword>
<comment type="similarity">
    <text evidence="1 3">Belongs to the pirin family.</text>
</comment>
<dbReference type="PIRSF" id="PIRSF006232">
    <property type="entry name" value="Pirin"/>
    <property type="match status" value="1"/>
</dbReference>
<gene>
    <name evidence="6" type="ORF">DFR34_10799</name>
</gene>
<dbReference type="CDD" id="cd02247">
    <property type="entry name" value="cupin_pirin_C"/>
    <property type="match status" value="1"/>
</dbReference>
<dbReference type="EMBL" id="QJKI01000007">
    <property type="protein sequence ID" value="PXX79339.1"/>
    <property type="molecule type" value="Genomic_DNA"/>
</dbReference>
<dbReference type="InterPro" id="IPR003829">
    <property type="entry name" value="Pirin_N_dom"/>
</dbReference>
<keyword evidence="2" id="KW-0479">Metal-binding</keyword>
<keyword evidence="7" id="KW-1185">Reference proteome</keyword>
<evidence type="ECO:0000259" key="4">
    <source>
        <dbReference type="Pfam" id="PF02678"/>
    </source>
</evidence>
<dbReference type="InterPro" id="IPR012093">
    <property type="entry name" value="Pirin"/>
</dbReference>
<feature type="domain" description="Pirin C-terminal" evidence="5">
    <location>
        <begin position="180"/>
        <end position="284"/>
    </location>
</feature>
<accession>A0A318KNN0</accession>
<dbReference type="AlphaFoldDB" id="A0A318KNN0"/>
<dbReference type="InterPro" id="IPR011051">
    <property type="entry name" value="RmlC_Cupin_sf"/>
</dbReference>
<dbReference type="OrthoDB" id="321327at2"/>
<comment type="cofactor">
    <cofactor evidence="2">
        <name>Fe cation</name>
        <dbReference type="ChEBI" id="CHEBI:24875"/>
    </cofactor>
    <text evidence="2">Binds 1 Fe cation per subunit.</text>
</comment>
<evidence type="ECO:0000256" key="3">
    <source>
        <dbReference type="RuleBase" id="RU003457"/>
    </source>
</evidence>
<dbReference type="InterPro" id="IPR008778">
    <property type="entry name" value="Pirin_C_dom"/>
</dbReference>
<feature type="binding site" evidence="2">
    <location>
        <position position="63"/>
    </location>
    <ligand>
        <name>Fe cation</name>
        <dbReference type="ChEBI" id="CHEBI:24875"/>
    </ligand>
</feature>
<evidence type="ECO:0000256" key="1">
    <source>
        <dbReference type="ARBA" id="ARBA00008416"/>
    </source>
</evidence>
<dbReference type="SUPFAM" id="SSF51182">
    <property type="entry name" value="RmlC-like cupins"/>
    <property type="match status" value="1"/>
</dbReference>
<sequence>MSSFISREVEHLVPGQPASDGAGVRLLRVLSGAGWQRRLDPFLMLDEFRSDQPGDYLAGFPEHPHRGFQTVTYMLAGRMRHRDSVGHEGVIGPGAVQWMNAGRGILHSEMPEQQHGLMHGFQLWINLPASRKLSAPAYRELEADQIPELRTASGSLIRVIAGQLDGVDGAIQEADTEPQYWDVRLPAGACEYLALPPGHHAAVYVYAGEAQLGEQAHQTAARTLAVLSQTEGSHGVIVRATQAARLLVLAGRPLHQPIAQWGPFVMNTRAEIEQAIADMRAGTLA</sequence>
<feature type="binding site" evidence="2">
    <location>
        <position position="107"/>
    </location>
    <ligand>
        <name>Fe cation</name>
        <dbReference type="ChEBI" id="CHEBI:24875"/>
    </ligand>
</feature>
<dbReference type="PANTHER" id="PTHR13903">
    <property type="entry name" value="PIRIN-RELATED"/>
    <property type="match status" value="1"/>
</dbReference>
<dbReference type="GO" id="GO:0046872">
    <property type="term" value="F:metal ion binding"/>
    <property type="evidence" value="ECO:0007669"/>
    <property type="project" value="UniProtKB-KW"/>
</dbReference>
<evidence type="ECO:0000256" key="2">
    <source>
        <dbReference type="PIRSR" id="PIRSR006232-1"/>
    </source>
</evidence>
<protein>
    <recommendedName>
        <fullName evidence="8">Pirin N-terminal domain-containing protein</fullName>
    </recommendedName>
</protein>
<comment type="caution">
    <text evidence="6">The sequence shown here is derived from an EMBL/GenBank/DDBJ whole genome shotgun (WGS) entry which is preliminary data.</text>
</comment>
<dbReference type="InterPro" id="IPR014710">
    <property type="entry name" value="RmlC-like_jellyroll"/>
</dbReference>
<evidence type="ECO:0000313" key="7">
    <source>
        <dbReference type="Proteomes" id="UP000247555"/>
    </source>
</evidence>
<reference evidence="6 7" key="1">
    <citation type="submission" date="2018-05" db="EMBL/GenBank/DDBJ databases">
        <title>Genomic Encyclopedia of Type Strains, Phase IV (KMG-IV): sequencing the most valuable type-strain genomes for metagenomic binning, comparative biology and taxonomic classification.</title>
        <authorList>
            <person name="Goeker M."/>
        </authorList>
    </citation>
    <scope>NUCLEOTIDE SEQUENCE [LARGE SCALE GENOMIC DNA]</scope>
    <source>
        <strain evidence="6 7">DSM 29661</strain>
    </source>
</reference>
<dbReference type="Gene3D" id="2.60.120.10">
    <property type="entry name" value="Jelly Rolls"/>
    <property type="match status" value="2"/>
</dbReference>
<evidence type="ECO:0000313" key="6">
    <source>
        <dbReference type="EMBL" id="PXX79339.1"/>
    </source>
</evidence>
<dbReference type="RefSeq" id="WP_110390539.1">
    <property type="nucleotide sequence ID" value="NZ_QJKI01000007.1"/>
</dbReference>
<dbReference type="Pfam" id="PF02678">
    <property type="entry name" value="Pirin"/>
    <property type="match status" value="1"/>
</dbReference>
<dbReference type="CDD" id="cd02909">
    <property type="entry name" value="cupin_pirin_N"/>
    <property type="match status" value="1"/>
</dbReference>
<dbReference type="Pfam" id="PF05726">
    <property type="entry name" value="Pirin_C"/>
    <property type="match status" value="1"/>
</dbReference>
<feature type="domain" description="Pirin N-terminal" evidence="4">
    <location>
        <begin position="24"/>
        <end position="125"/>
    </location>
</feature>